<proteinExistence type="predicted"/>
<gene>
    <name evidence="2" type="ORF">HC248_02432</name>
</gene>
<dbReference type="AlphaFoldDB" id="A0A6H2HCC2"/>
<dbReference type="KEGG" id="pvac:HC248_02432"/>
<dbReference type="Proteomes" id="UP000502041">
    <property type="component" value="Chromosome"/>
</dbReference>
<feature type="transmembrane region" description="Helical" evidence="1">
    <location>
        <begin position="170"/>
        <end position="188"/>
    </location>
</feature>
<keyword evidence="1" id="KW-0472">Membrane</keyword>
<evidence type="ECO:0000313" key="3">
    <source>
        <dbReference type="Proteomes" id="UP000502041"/>
    </source>
</evidence>
<accession>A0A6H2HCC2</accession>
<feature type="transmembrane region" description="Helical" evidence="1">
    <location>
        <begin position="77"/>
        <end position="97"/>
    </location>
</feature>
<name>A0A6H2HCC2_9BURK</name>
<evidence type="ECO:0000313" key="2">
    <source>
        <dbReference type="EMBL" id="QJC57116.1"/>
    </source>
</evidence>
<keyword evidence="3" id="KW-1185">Reference proteome</keyword>
<organism evidence="2 3">
    <name type="scientific">Polaromonas vacuolata</name>
    <dbReference type="NCBI Taxonomy" id="37448"/>
    <lineage>
        <taxon>Bacteria</taxon>
        <taxon>Pseudomonadati</taxon>
        <taxon>Pseudomonadota</taxon>
        <taxon>Betaproteobacteria</taxon>
        <taxon>Burkholderiales</taxon>
        <taxon>Comamonadaceae</taxon>
        <taxon>Polaromonas</taxon>
    </lineage>
</organism>
<keyword evidence="1" id="KW-0812">Transmembrane</keyword>
<feature type="transmembrane region" description="Helical" evidence="1">
    <location>
        <begin position="131"/>
        <end position="150"/>
    </location>
</feature>
<protein>
    <submittedName>
        <fullName evidence="2">Uncharacterized protein</fullName>
    </submittedName>
</protein>
<evidence type="ECO:0000256" key="1">
    <source>
        <dbReference type="SAM" id="Phobius"/>
    </source>
</evidence>
<feature type="transmembrane region" description="Helical" evidence="1">
    <location>
        <begin position="109"/>
        <end position="126"/>
    </location>
</feature>
<dbReference type="EMBL" id="CP051461">
    <property type="protein sequence ID" value="QJC57116.1"/>
    <property type="molecule type" value="Genomic_DNA"/>
</dbReference>
<keyword evidence="1" id="KW-1133">Transmembrane helix</keyword>
<reference evidence="2 3" key="1">
    <citation type="submission" date="2020-04" db="EMBL/GenBank/DDBJ databases">
        <title>Complete genome of a Psychrophilic, Marine, Gas Vacuolate Bacterium Polaromonas vacuolata KCTC 22033T.</title>
        <authorList>
            <person name="Hwang K."/>
            <person name="Kim K.M."/>
        </authorList>
    </citation>
    <scope>NUCLEOTIDE SEQUENCE [LARGE SCALE GENOMIC DNA]</scope>
    <source>
        <strain evidence="2 3">KCTC 22033</strain>
    </source>
</reference>
<sequence length="207" mass="23342">MQRLRLPKLSRLHISRRSSFLISLIALLLLLVAQDYLEASMTRHMLLQFPLLAAVGFGMTFSLSTRWVERINSWNRYGMSGLFITALLLALLMIPRLLDMALNDWRIEVGKYAALLFCGAALALSWRSAGLLLQGFFLGNVLPMMAVVGYLFESSPVRVCNAYLLDDQALLGQALVWIAAVVAIVWLTRLVQLMMLREEAALIRQDE</sequence>
<feature type="transmembrane region" description="Helical" evidence="1">
    <location>
        <begin position="45"/>
        <end position="65"/>
    </location>
</feature>